<keyword evidence="1" id="KW-0472">Membrane</keyword>
<sequence>GLVFVGFLVLFFIEKFVMVHACGAHDCDYHTIGVAAFVGLSIHSMMAGIALGSA</sequence>
<comment type="caution">
    <text evidence="2">The sequence shown here is derived from an EMBL/GenBank/DDBJ whole genome shotgun (WGS) entry which is preliminary data.</text>
</comment>
<proteinExistence type="predicted"/>
<feature type="transmembrane region" description="Helical" evidence="1">
    <location>
        <begin position="34"/>
        <end position="52"/>
    </location>
</feature>
<feature type="non-terminal residue" evidence="2">
    <location>
        <position position="1"/>
    </location>
</feature>
<name>X1J8I6_9ZZZZ</name>
<keyword evidence="1" id="KW-1133">Transmembrane helix</keyword>
<accession>X1J8I6</accession>
<keyword evidence="1" id="KW-0812">Transmembrane</keyword>
<dbReference type="EMBL" id="BARU01049136">
    <property type="protein sequence ID" value="GAH90991.1"/>
    <property type="molecule type" value="Genomic_DNA"/>
</dbReference>
<evidence type="ECO:0000256" key="1">
    <source>
        <dbReference type="SAM" id="Phobius"/>
    </source>
</evidence>
<reference evidence="2" key="1">
    <citation type="journal article" date="2014" name="Front. Microbiol.">
        <title>High frequency of phylogenetically diverse reductive dehalogenase-homologous genes in deep subseafloor sedimentary metagenomes.</title>
        <authorList>
            <person name="Kawai M."/>
            <person name="Futagami T."/>
            <person name="Toyoda A."/>
            <person name="Takaki Y."/>
            <person name="Nishi S."/>
            <person name="Hori S."/>
            <person name="Arai W."/>
            <person name="Tsubouchi T."/>
            <person name="Morono Y."/>
            <person name="Uchiyama I."/>
            <person name="Ito T."/>
            <person name="Fujiyama A."/>
            <person name="Inagaki F."/>
            <person name="Takami H."/>
        </authorList>
    </citation>
    <scope>NUCLEOTIDE SEQUENCE</scope>
    <source>
        <strain evidence="2">Expedition CK06-06</strain>
    </source>
</reference>
<gene>
    <name evidence="2" type="ORF">S03H2_72555</name>
</gene>
<protein>
    <submittedName>
        <fullName evidence="2">Uncharacterized protein</fullName>
    </submittedName>
</protein>
<organism evidence="2">
    <name type="scientific">marine sediment metagenome</name>
    <dbReference type="NCBI Taxonomy" id="412755"/>
    <lineage>
        <taxon>unclassified sequences</taxon>
        <taxon>metagenomes</taxon>
        <taxon>ecological metagenomes</taxon>
    </lineage>
</organism>
<feature type="non-terminal residue" evidence="2">
    <location>
        <position position="54"/>
    </location>
</feature>
<evidence type="ECO:0000313" key="2">
    <source>
        <dbReference type="EMBL" id="GAH90991.1"/>
    </source>
</evidence>
<dbReference type="AlphaFoldDB" id="X1J8I6"/>